<dbReference type="InterPro" id="IPR001304">
    <property type="entry name" value="C-type_lectin-like"/>
</dbReference>
<dbReference type="EMBL" id="CP059733">
    <property type="protein sequence ID" value="WDE07931.1"/>
    <property type="molecule type" value="Genomic_DNA"/>
</dbReference>
<dbReference type="SUPFAM" id="SSF56436">
    <property type="entry name" value="C-type lectin-like"/>
    <property type="match status" value="1"/>
</dbReference>
<keyword evidence="8" id="KW-1185">Reference proteome</keyword>
<dbReference type="InterPro" id="IPR017946">
    <property type="entry name" value="PLC-like_Pdiesterase_TIM-brl"/>
</dbReference>
<dbReference type="GO" id="GO:0006629">
    <property type="term" value="P:lipid metabolic process"/>
    <property type="evidence" value="ECO:0007669"/>
    <property type="project" value="InterPro"/>
</dbReference>
<keyword evidence="5" id="KW-0732">Signal</keyword>
<organism evidence="7 8">
    <name type="scientific">Thalassomonas viridans</name>
    <dbReference type="NCBI Taxonomy" id="137584"/>
    <lineage>
        <taxon>Bacteria</taxon>
        <taxon>Pseudomonadati</taxon>
        <taxon>Pseudomonadota</taxon>
        <taxon>Gammaproteobacteria</taxon>
        <taxon>Alteromonadales</taxon>
        <taxon>Colwelliaceae</taxon>
        <taxon>Thalassomonas</taxon>
    </lineage>
</organism>
<evidence type="ECO:0000313" key="8">
    <source>
        <dbReference type="Proteomes" id="UP000032352"/>
    </source>
</evidence>
<keyword evidence="2" id="KW-0812">Transmembrane</keyword>
<dbReference type="PROSITE" id="PS50041">
    <property type="entry name" value="C_TYPE_LECTIN_2"/>
    <property type="match status" value="1"/>
</dbReference>
<dbReference type="Pfam" id="PF26146">
    <property type="entry name" value="PI-PLC_X"/>
    <property type="match status" value="1"/>
</dbReference>
<dbReference type="InterPro" id="IPR051008">
    <property type="entry name" value="Telomere_Capping_Maintenance"/>
</dbReference>
<evidence type="ECO:0000256" key="1">
    <source>
        <dbReference type="ARBA" id="ARBA00004370"/>
    </source>
</evidence>
<dbReference type="GO" id="GO:0004436">
    <property type="term" value="F:phosphatidylinositol diacylglycerol-lyase activity"/>
    <property type="evidence" value="ECO:0007669"/>
    <property type="project" value="UniProtKB-EC"/>
</dbReference>
<dbReference type="InterPro" id="IPR016187">
    <property type="entry name" value="CTDL_fold"/>
</dbReference>
<feature type="domain" description="C-type lectin" evidence="6">
    <location>
        <begin position="246"/>
        <end position="347"/>
    </location>
</feature>
<evidence type="ECO:0000256" key="4">
    <source>
        <dbReference type="ARBA" id="ARBA00023136"/>
    </source>
</evidence>
<dbReference type="PROSITE" id="PS50007">
    <property type="entry name" value="PIPLC_X_DOMAIN"/>
    <property type="match status" value="1"/>
</dbReference>
<dbReference type="Proteomes" id="UP000032352">
    <property type="component" value="Chromosome"/>
</dbReference>
<feature type="signal peptide" evidence="5">
    <location>
        <begin position="1"/>
        <end position="28"/>
    </location>
</feature>
<evidence type="ECO:0000313" key="7">
    <source>
        <dbReference type="EMBL" id="WDE07931.1"/>
    </source>
</evidence>
<evidence type="ECO:0000256" key="2">
    <source>
        <dbReference type="ARBA" id="ARBA00022692"/>
    </source>
</evidence>
<dbReference type="Gene3D" id="3.20.20.190">
    <property type="entry name" value="Phosphatidylinositol (PI) phosphodiesterase"/>
    <property type="match status" value="1"/>
</dbReference>
<keyword evidence="3" id="KW-1133">Transmembrane helix</keyword>
<dbReference type="SUPFAM" id="SSF51695">
    <property type="entry name" value="PLC-like phosphodiesterases"/>
    <property type="match status" value="1"/>
</dbReference>
<evidence type="ECO:0000256" key="3">
    <source>
        <dbReference type="ARBA" id="ARBA00022989"/>
    </source>
</evidence>
<keyword evidence="4" id="KW-0472">Membrane</keyword>
<dbReference type="AlphaFoldDB" id="A0AAE9Z710"/>
<reference evidence="7 8" key="2">
    <citation type="journal article" date="2022" name="Mar. Drugs">
        <title>Bioassay-Guided Fractionation Leads to the Detection of Cholic Acid Generated by the Rare Thalassomonas sp.</title>
        <authorList>
            <person name="Pheiffer F."/>
            <person name="Schneider Y.K."/>
            <person name="Hansen E.H."/>
            <person name="Andersen J.H."/>
            <person name="Isaksson J."/>
            <person name="Busche T."/>
            <person name="R C."/>
            <person name="Kalinowski J."/>
            <person name="Zyl L.V."/>
            <person name="Trindade M."/>
        </authorList>
    </citation>
    <scope>NUCLEOTIDE SEQUENCE [LARGE SCALE GENOMIC DNA]</scope>
    <source>
        <strain evidence="7 8">XOM25</strain>
    </source>
</reference>
<protein>
    <submittedName>
        <fullName evidence="7">Phosphatidylinositol-specific phospholipase C domain-containing protein</fullName>
    </submittedName>
</protein>
<proteinExistence type="predicted"/>
<evidence type="ECO:0000259" key="6">
    <source>
        <dbReference type="PROSITE" id="PS50041"/>
    </source>
</evidence>
<dbReference type="RefSeq" id="WP_084723726.1">
    <property type="nucleotide sequence ID" value="NZ_CP059733.1"/>
</dbReference>
<dbReference type="PANTHER" id="PTHR35518:SF2">
    <property type="entry name" value="MAINTENANCE OF TELOMERE CAPPING PROTEIN 6"/>
    <property type="match status" value="1"/>
</dbReference>
<accession>A0AAE9Z710</accession>
<dbReference type="GO" id="GO:0008081">
    <property type="term" value="F:phosphoric diester hydrolase activity"/>
    <property type="evidence" value="ECO:0007669"/>
    <property type="project" value="InterPro"/>
</dbReference>
<dbReference type="InterPro" id="IPR009291">
    <property type="entry name" value="Vps62"/>
</dbReference>
<dbReference type="Pfam" id="PF06101">
    <property type="entry name" value="Vps62"/>
    <property type="match status" value="1"/>
</dbReference>
<sequence length="630" mass="70110">MNRTSRRSTCALRLSLAMLIACSVPAFAFADSLSQWSSTALNHQYRLQQHEPIVAGILAGTHNSYSSNAYNLKLAENQNLSITEQLNAGARILELDLWRTRAVEYGAVYLCHSKVTCGSIINGGDYIYLDTALREIATWTQANPDQILVIKLENQMDDDDYHLFAESVQRQIGDIIYRPLQAHTNQQCENFPATLTPSEMLAQGKQVIFYGASACNSKSYNWIFKGTNPEKSADRVKDNRSSLLDCSDHGAGRFALFYDQAEEDYGTDHYIPTDMIAGLSACGGSAFGFDWLTANDDRMKAAVWSWAQGQPDNKPGSSGAGKATCAVSTNGRFYDEDCSLSFSYACKNEQKQWKITQGKGPWQNGEAVCQAEYGTAFHFDIPRTAKQNKQAGTAQNFEGQEYWLNYTYDKNKQLWLSGQDKSAAKPDKSDRLKVMRWTQNEFIYSDYKTGAGNNISIWRSSDLPENWYRLGDIPGLATDGSWASSYSRNPGSSIVVFDDGSGKLMPPLSYEWRWNDWKTGGAYDVTFWQPIAPPGYTCLGDIAVRSHSRTQPSKEHVRCVRSDLLLEGQPHWYWSDSGSGGEYDATVYSTSAKVGATLADGLPANTWKTRSSNHKVLDFSKVNMLTSPGG</sequence>
<reference evidence="7 8" key="1">
    <citation type="journal article" date="2015" name="Genome Announc.">
        <title>Draft Genome Sequences of Marine Isolates of Thalassomonas viridans and Thalassomonas actiniarum.</title>
        <authorList>
            <person name="Olonade I."/>
            <person name="van Zyl L.J."/>
            <person name="Trindade M."/>
        </authorList>
    </citation>
    <scope>NUCLEOTIDE SEQUENCE [LARGE SCALE GENOMIC DNA]</scope>
    <source>
        <strain evidence="7 8">XOM25</strain>
    </source>
</reference>
<feature type="chain" id="PRO_5042004339" evidence="5">
    <location>
        <begin position="29"/>
        <end position="630"/>
    </location>
</feature>
<evidence type="ECO:0000256" key="5">
    <source>
        <dbReference type="SAM" id="SignalP"/>
    </source>
</evidence>
<name>A0AAE9Z710_9GAMM</name>
<dbReference type="KEGG" id="tvd:SG34_014190"/>
<dbReference type="PANTHER" id="PTHR35518">
    <property type="entry name" value="MAINTENANCE OF TELOMOERE CAPPING"/>
    <property type="match status" value="1"/>
</dbReference>
<comment type="subcellular location">
    <subcellularLocation>
        <location evidence="1">Membrane</location>
    </subcellularLocation>
</comment>
<dbReference type="GO" id="GO:0016020">
    <property type="term" value="C:membrane"/>
    <property type="evidence" value="ECO:0007669"/>
    <property type="project" value="UniProtKB-SubCell"/>
</dbReference>
<gene>
    <name evidence="7" type="ORF">SG34_014190</name>
</gene>